<evidence type="ECO:0000313" key="2">
    <source>
        <dbReference type="Proteomes" id="UP001195483"/>
    </source>
</evidence>
<accession>A0AAE0RM11</accession>
<reference evidence="1" key="3">
    <citation type="submission" date="2023-05" db="EMBL/GenBank/DDBJ databases">
        <authorList>
            <person name="Smith C.H."/>
        </authorList>
    </citation>
    <scope>NUCLEOTIDE SEQUENCE</scope>
    <source>
        <strain evidence="1">CHS0354</strain>
        <tissue evidence="1">Mantle</tissue>
    </source>
</reference>
<proteinExistence type="predicted"/>
<organism evidence="1 2">
    <name type="scientific">Potamilus streckersoni</name>
    <dbReference type="NCBI Taxonomy" id="2493646"/>
    <lineage>
        <taxon>Eukaryota</taxon>
        <taxon>Metazoa</taxon>
        <taxon>Spiralia</taxon>
        <taxon>Lophotrochozoa</taxon>
        <taxon>Mollusca</taxon>
        <taxon>Bivalvia</taxon>
        <taxon>Autobranchia</taxon>
        <taxon>Heteroconchia</taxon>
        <taxon>Palaeoheterodonta</taxon>
        <taxon>Unionida</taxon>
        <taxon>Unionoidea</taxon>
        <taxon>Unionidae</taxon>
        <taxon>Ambleminae</taxon>
        <taxon>Lampsilini</taxon>
        <taxon>Potamilus</taxon>
    </lineage>
</organism>
<gene>
    <name evidence="1" type="ORF">CHS0354_034685</name>
</gene>
<dbReference type="EMBL" id="JAEAOA010002039">
    <property type="protein sequence ID" value="KAK3575922.1"/>
    <property type="molecule type" value="Genomic_DNA"/>
</dbReference>
<name>A0AAE0RM11_9BIVA</name>
<reference evidence="1" key="1">
    <citation type="journal article" date="2021" name="Genome Biol. Evol.">
        <title>A High-Quality Reference Genome for a Parasitic Bivalve with Doubly Uniparental Inheritance (Bivalvia: Unionida).</title>
        <authorList>
            <person name="Smith C.H."/>
        </authorList>
    </citation>
    <scope>NUCLEOTIDE SEQUENCE</scope>
    <source>
        <strain evidence="1">CHS0354</strain>
    </source>
</reference>
<feature type="non-terminal residue" evidence="1">
    <location>
        <position position="56"/>
    </location>
</feature>
<evidence type="ECO:0000313" key="1">
    <source>
        <dbReference type="EMBL" id="KAK3575922.1"/>
    </source>
</evidence>
<reference evidence="1" key="2">
    <citation type="journal article" date="2021" name="Genome Biol. Evol.">
        <title>Developing a high-quality reference genome for a parasitic bivalve with doubly uniparental inheritance (Bivalvia: Unionida).</title>
        <authorList>
            <person name="Smith C.H."/>
        </authorList>
    </citation>
    <scope>NUCLEOTIDE SEQUENCE</scope>
    <source>
        <strain evidence="1">CHS0354</strain>
        <tissue evidence="1">Mantle</tissue>
    </source>
</reference>
<dbReference type="AlphaFoldDB" id="A0AAE0RM11"/>
<dbReference type="Proteomes" id="UP001195483">
    <property type="component" value="Unassembled WGS sequence"/>
</dbReference>
<comment type="caution">
    <text evidence="1">The sequence shown here is derived from an EMBL/GenBank/DDBJ whole genome shotgun (WGS) entry which is preliminary data.</text>
</comment>
<protein>
    <submittedName>
        <fullName evidence="1">Uncharacterized protein</fullName>
    </submittedName>
</protein>
<sequence length="56" mass="6428">MLGTYEFKPYFDPIVHACNATKNDFTGMFEWHLWLLVDAYLVTSPDCDVSVAEPQT</sequence>
<keyword evidence="2" id="KW-1185">Reference proteome</keyword>